<dbReference type="GO" id="GO:0032039">
    <property type="term" value="C:integrator complex"/>
    <property type="evidence" value="ECO:0007669"/>
    <property type="project" value="TreeGrafter"/>
</dbReference>
<dbReference type="PANTHER" id="PTHR12957">
    <property type="entry name" value="DEAD/H BOX POLYPEPTIDE 26/DICE1-RELATED"/>
    <property type="match status" value="1"/>
</dbReference>
<protein>
    <recommendedName>
        <fullName evidence="2">INTS6/SAGE1/DDX26B/CT45 C-terminal domain-containing protein</fullName>
    </recommendedName>
</protein>
<organism evidence="3 4">
    <name type="scientific">Macaca nemestrina</name>
    <name type="common">Pig-tailed macaque</name>
    <dbReference type="NCBI Taxonomy" id="9545"/>
    <lineage>
        <taxon>Eukaryota</taxon>
        <taxon>Metazoa</taxon>
        <taxon>Chordata</taxon>
        <taxon>Craniata</taxon>
        <taxon>Vertebrata</taxon>
        <taxon>Euteleostomi</taxon>
        <taxon>Mammalia</taxon>
        <taxon>Eutheria</taxon>
        <taxon>Euarchontoglires</taxon>
        <taxon>Primates</taxon>
        <taxon>Haplorrhini</taxon>
        <taxon>Catarrhini</taxon>
        <taxon>Cercopithecidae</taxon>
        <taxon>Cercopithecinae</taxon>
        <taxon>Macaca</taxon>
    </lineage>
</organism>
<evidence type="ECO:0000313" key="3">
    <source>
        <dbReference type="Ensembl" id="ENSMNEP00000036786.1"/>
    </source>
</evidence>
<feature type="region of interest" description="Disordered" evidence="1">
    <location>
        <begin position="24"/>
        <end position="69"/>
    </location>
</feature>
<evidence type="ECO:0000259" key="2">
    <source>
        <dbReference type="Pfam" id="PF15300"/>
    </source>
</evidence>
<dbReference type="Pfam" id="PF15300">
    <property type="entry name" value="INT_SG_DDX_CT_C"/>
    <property type="match status" value="1"/>
</dbReference>
<reference evidence="3" key="1">
    <citation type="submission" date="2025-08" db="UniProtKB">
        <authorList>
            <consortium name="Ensembl"/>
        </authorList>
    </citation>
    <scope>IDENTIFICATION</scope>
</reference>
<name>A0A2K6DLK3_MACNE</name>
<dbReference type="Proteomes" id="UP000233120">
    <property type="component" value="Unassembled WGS sequence"/>
</dbReference>
<proteinExistence type="predicted"/>
<evidence type="ECO:0000256" key="1">
    <source>
        <dbReference type="SAM" id="MobiDB-lite"/>
    </source>
</evidence>
<dbReference type="GO" id="GO:0034472">
    <property type="term" value="P:snRNA 3'-end processing"/>
    <property type="evidence" value="ECO:0007669"/>
    <property type="project" value="TreeGrafter"/>
</dbReference>
<sequence length="470" mass="52259">MQASPFRMSQLTPPEELHTVAYVFTNGGPQMRSDEVNPVAKGHQSKKKHSRKSKRHSSSKRRKSMSLWLDKQEDAAVTHNIHEEKINNSQPATNNILSTAPPWLDSTVTHNIREERMENGQPQPDNILSTGPTGLINMAATPIPATSARDLYATVTHNGREQKMENVQPAPDNVLLTLRPQLINMAATGISTMSTRDPYATITYNVPEEKMEKGQPQPDNVLSTVSTGLINLAGAVTATHNVHEAKMKNDQQAPDNSLSTVPPGCTNLSGAGISSRSTRGLYSTVIHDIQEEEMENGQIPPDGLLSNSDSPELINMTGHRMPPEALGSFSYDFTSLSKDELLYKPDSNEFAVGIKNYSVSAGDPPVTAMSSVETVPNTLQISPAMAKKINDDIKYQLMKEVRRFGQNYERIFNLLEEVQGSMKVKRQFVEFTIKEAARFKKVVLIQQLEKVLKEIDSHCHLRKVKHMRKK</sequence>
<dbReference type="Bgee" id="ENSMNEG00000041463">
    <property type="expression patterns" value="Expressed in multicellular organism"/>
</dbReference>
<dbReference type="PANTHER" id="PTHR12957:SF36">
    <property type="entry name" value="SAGE1-LIKE PROTEIN-RELATED"/>
    <property type="match status" value="1"/>
</dbReference>
<dbReference type="Ensembl" id="ENSMNET00000061252.1">
    <property type="protein sequence ID" value="ENSMNEP00000036786.1"/>
    <property type="gene ID" value="ENSMNEG00000041463.1"/>
</dbReference>
<keyword evidence="4" id="KW-1185">Reference proteome</keyword>
<accession>A0A2K6DLK3</accession>
<dbReference type="AlphaFoldDB" id="A0A2K6DLK3"/>
<evidence type="ECO:0000313" key="4">
    <source>
        <dbReference type="Proteomes" id="UP000233120"/>
    </source>
</evidence>
<dbReference type="InterPro" id="IPR029307">
    <property type="entry name" value="INT_SG_DDX_CT_C"/>
</dbReference>
<feature type="compositionally biased region" description="Basic residues" evidence="1">
    <location>
        <begin position="43"/>
        <end position="64"/>
    </location>
</feature>
<dbReference type="GeneTree" id="ENSGT00390000016655"/>
<dbReference type="InterPro" id="IPR051113">
    <property type="entry name" value="Integrator_subunit6"/>
</dbReference>
<reference evidence="3" key="2">
    <citation type="submission" date="2025-09" db="UniProtKB">
        <authorList>
            <consortium name="Ensembl"/>
        </authorList>
    </citation>
    <scope>IDENTIFICATION</scope>
</reference>
<feature type="domain" description="INTS6/SAGE1/DDX26B/CT45 C-terminal" evidence="2">
    <location>
        <begin position="389"/>
        <end position="450"/>
    </location>
</feature>